<accession>A0A8S3BAK6</accession>
<dbReference type="EMBL" id="CAJOBJ010120805">
    <property type="protein sequence ID" value="CAF4675059.1"/>
    <property type="molecule type" value="Genomic_DNA"/>
</dbReference>
<dbReference type="Proteomes" id="UP000681967">
    <property type="component" value="Unassembled WGS sequence"/>
</dbReference>
<evidence type="ECO:0000313" key="2">
    <source>
        <dbReference type="EMBL" id="CAF4805340.1"/>
    </source>
</evidence>
<evidence type="ECO:0000313" key="1">
    <source>
        <dbReference type="EMBL" id="CAF4675059.1"/>
    </source>
</evidence>
<dbReference type="Proteomes" id="UP000681720">
    <property type="component" value="Unassembled WGS sequence"/>
</dbReference>
<feature type="non-terminal residue" evidence="2">
    <location>
        <position position="53"/>
    </location>
</feature>
<organism evidence="2 3">
    <name type="scientific">Rotaria magnacalcarata</name>
    <dbReference type="NCBI Taxonomy" id="392030"/>
    <lineage>
        <taxon>Eukaryota</taxon>
        <taxon>Metazoa</taxon>
        <taxon>Spiralia</taxon>
        <taxon>Gnathifera</taxon>
        <taxon>Rotifera</taxon>
        <taxon>Eurotatoria</taxon>
        <taxon>Bdelloidea</taxon>
        <taxon>Philodinida</taxon>
        <taxon>Philodinidae</taxon>
        <taxon>Rotaria</taxon>
    </lineage>
</organism>
<dbReference type="EMBL" id="CAJOBH010141040">
    <property type="protein sequence ID" value="CAF4805340.1"/>
    <property type="molecule type" value="Genomic_DNA"/>
</dbReference>
<gene>
    <name evidence="2" type="ORF">BYL167_LOCUS48324</name>
    <name evidence="1" type="ORF">GIL414_LOCUS42047</name>
</gene>
<evidence type="ECO:0000313" key="3">
    <source>
        <dbReference type="Proteomes" id="UP000681967"/>
    </source>
</evidence>
<dbReference type="AlphaFoldDB" id="A0A8S3BAK6"/>
<reference evidence="2" key="1">
    <citation type="submission" date="2021-02" db="EMBL/GenBank/DDBJ databases">
        <authorList>
            <person name="Nowell W R."/>
        </authorList>
    </citation>
    <scope>NUCLEOTIDE SEQUENCE</scope>
</reference>
<name>A0A8S3BAK6_9BILA</name>
<comment type="caution">
    <text evidence="2">The sequence shown here is derived from an EMBL/GenBank/DDBJ whole genome shotgun (WGS) entry which is preliminary data.</text>
</comment>
<proteinExistence type="predicted"/>
<sequence>MHNVEHIPPCIDTSKVPKYTEKPARATGNDVFHSRPSMTDWFETIKLNYGIDN</sequence>
<protein>
    <submittedName>
        <fullName evidence="2">Uncharacterized protein</fullName>
    </submittedName>
</protein>